<dbReference type="AlphaFoldDB" id="A0A3A4ZEQ5"/>
<gene>
    <name evidence="1" type="ORF">C4561_01740</name>
</gene>
<comment type="caution">
    <text evidence="1">The sequence shown here is derived from an EMBL/GenBank/DDBJ whole genome shotgun (WGS) entry which is preliminary data.</text>
</comment>
<name>A0A3A4ZEQ5_UNCKA</name>
<evidence type="ECO:0000313" key="1">
    <source>
        <dbReference type="EMBL" id="RJR27651.1"/>
    </source>
</evidence>
<proteinExistence type="predicted"/>
<accession>A0A3A4ZEQ5</accession>
<dbReference type="Proteomes" id="UP000265540">
    <property type="component" value="Unassembled WGS sequence"/>
</dbReference>
<evidence type="ECO:0000313" key="2">
    <source>
        <dbReference type="Proteomes" id="UP000265540"/>
    </source>
</evidence>
<dbReference type="EMBL" id="QZJF01000008">
    <property type="protein sequence ID" value="RJR27651.1"/>
    <property type="molecule type" value="Genomic_DNA"/>
</dbReference>
<sequence length="192" mass="22193">MSGGASRMLNEESSKRSDKSELRVEVHENLLLFEFELEGQQHRLDFHPLLTLNGVNVELVPDVTLNDYLSYISSVRFTLDGFICRFEMEINKVKLDFEAWLVSAREVARTKLVEQSLKLVQEGAVAKSFVTEPSREKINDQAFVSNVEIYKSFSLRISELEVYKNAFERLLFSVQQASICFLNVLNRRHKNL</sequence>
<reference evidence="1 2" key="1">
    <citation type="journal article" date="2017" name="ISME J.">
        <title>Energy and carbon metabolisms in a deep terrestrial subsurface fluid microbial community.</title>
        <authorList>
            <person name="Momper L."/>
            <person name="Jungbluth S.P."/>
            <person name="Lee M.D."/>
            <person name="Amend J.P."/>
        </authorList>
    </citation>
    <scope>NUCLEOTIDE SEQUENCE [LARGE SCALE GENOMIC DNA]</scope>
    <source>
        <strain evidence="1">SURF_46</strain>
    </source>
</reference>
<organism evidence="1 2">
    <name type="scientific">candidate division WWE3 bacterium</name>
    <dbReference type="NCBI Taxonomy" id="2053526"/>
    <lineage>
        <taxon>Bacteria</taxon>
        <taxon>Katanobacteria</taxon>
    </lineage>
</organism>
<protein>
    <submittedName>
        <fullName evidence="1">Uncharacterized protein</fullName>
    </submittedName>
</protein>